<gene>
    <name evidence="2" type="ORF">H9645_12505</name>
</gene>
<accession>A0ABR8ULF9</accession>
<evidence type="ECO:0000313" key="3">
    <source>
        <dbReference type="Proteomes" id="UP000647183"/>
    </source>
</evidence>
<feature type="chain" id="PRO_5047366634" description="Autotransporter outer membrane beta-barrel domain-containing protein" evidence="1">
    <location>
        <begin position="35"/>
        <end position="311"/>
    </location>
</feature>
<reference evidence="2 3" key="1">
    <citation type="submission" date="2020-08" db="EMBL/GenBank/DDBJ databases">
        <title>A Genomic Blueprint of the Chicken Gut Microbiome.</title>
        <authorList>
            <person name="Gilroy R."/>
            <person name="Ravi A."/>
            <person name="Getino M."/>
            <person name="Pursley I."/>
            <person name="Horton D.L."/>
            <person name="Alikhan N.-F."/>
            <person name="Baker D."/>
            <person name="Gharbi K."/>
            <person name="Hall N."/>
            <person name="Watson M."/>
            <person name="Adriaenssens E.M."/>
            <person name="Foster-Nyarko E."/>
            <person name="Jarju S."/>
            <person name="Secka A."/>
            <person name="Antonio M."/>
            <person name="Oren A."/>
            <person name="Chaudhuri R."/>
            <person name="La Ragione R.M."/>
            <person name="Hildebrand F."/>
            <person name="Pallen M.J."/>
        </authorList>
    </citation>
    <scope>NUCLEOTIDE SEQUENCE [LARGE SCALE GENOMIC DNA]</scope>
    <source>
        <strain evidence="2 3">Sa2BVA3</strain>
    </source>
</reference>
<proteinExistence type="predicted"/>
<organism evidence="2 3">
    <name type="scientific">Luteimonas colneyensis</name>
    <dbReference type="NCBI Taxonomy" id="2762230"/>
    <lineage>
        <taxon>Bacteria</taxon>
        <taxon>Pseudomonadati</taxon>
        <taxon>Pseudomonadota</taxon>
        <taxon>Gammaproteobacteria</taxon>
        <taxon>Lysobacterales</taxon>
        <taxon>Lysobacteraceae</taxon>
        <taxon>Luteimonas</taxon>
    </lineage>
</organism>
<dbReference type="Proteomes" id="UP000647183">
    <property type="component" value="Unassembled WGS sequence"/>
</dbReference>
<dbReference type="EMBL" id="JACSQJ010000008">
    <property type="protein sequence ID" value="MBD7988851.1"/>
    <property type="molecule type" value="Genomic_DNA"/>
</dbReference>
<name>A0ABR8ULF9_9GAMM</name>
<keyword evidence="3" id="KW-1185">Reference proteome</keyword>
<keyword evidence="1" id="KW-0732">Signal</keyword>
<evidence type="ECO:0000256" key="1">
    <source>
        <dbReference type="SAM" id="SignalP"/>
    </source>
</evidence>
<dbReference type="SUPFAM" id="SSF56935">
    <property type="entry name" value="Porins"/>
    <property type="match status" value="1"/>
</dbReference>
<dbReference type="RefSeq" id="WP_191730018.1">
    <property type="nucleotide sequence ID" value="NZ_JACSQJ010000008.1"/>
</dbReference>
<comment type="caution">
    <text evidence="2">The sequence shown here is derived from an EMBL/GenBank/DDBJ whole genome shotgun (WGS) entry which is preliminary data.</text>
</comment>
<sequence>MTRASRAASPRPRIHRHALAFALLALAAAQTASAQDDNSRDDRFTLRLSAFNPGADLNLGLDGEATSEGETAVFSDAVNLDTGDEWRPRGALNFRISDRQSIGASYYDYENDEDWSFGGGSVDPGLPDGPVGLPAVDAHGRIKFAMASAHYEYAIVDTPALEWGLGLGVTHLDLEATADVAWSGTDELEAGTARMEEGFDGWSPAVHTRLTWRPSERWRVDLDGQYLDAGWGDFIDEDGHFERAGVVVEYLVTDRIGIHVGYDWFRLKLRDNFSGTIVPPAEAGLADIAWSAAARTELKVHGPMAGVTFRF</sequence>
<feature type="signal peptide" evidence="1">
    <location>
        <begin position="1"/>
        <end position="34"/>
    </location>
</feature>
<evidence type="ECO:0000313" key="2">
    <source>
        <dbReference type="EMBL" id="MBD7988851.1"/>
    </source>
</evidence>
<evidence type="ECO:0008006" key="4">
    <source>
        <dbReference type="Google" id="ProtNLM"/>
    </source>
</evidence>
<protein>
    <recommendedName>
        <fullName evidence="4">Autotransporter outer membrane beta-barrel domain-containing protein</fullName>
    </recommendedName>
</protein>